<dbReference type="OrthoDB" id="5488434at2"/>
<dbReference type="Pfam" id="PF21036">
    <property type="entry name" value="EryCIII-like_N"/>
    <property type="match status" value="2"/>
</dbReference>
<feature type="domain" description="Erythromycin biosynthesis protein CIII-like N-terminal" evidence="6">
    <location>
        <begin position="117"/>
        <end position="262"/>
    </location>
</feature>
<feature type="domain" description="Erythromycin biosynthesis protein CIII-like N-terminal" evidence="6">
    <location>
        <begin position="22"/>
        <end position="64"/>
    </location>
</feature>
<dbReference type="Pfam" id="PF06722">
    <property type="entry name" value="EryCIII-like_C"/>
    <property type="match status" value="1"/>
</dbReference>
<name>A0A1H0ZVD4_9ACTN</name>
<dbReference type="PANTHER" id="PTHR48050">
    <property type="entry name" value="STEROL 3-BETA-GLUCOSYLTRANSFERASE"/>
    <property type="match status" value="1"/>
</dbReference>
<evidence type="ECO:0000256" key="3">
    <source>
        <dbReference type="ARBA" id="ARBA00022679"/>
    </source>
</evidence>
<evidence type="ECO:0000259" key="6">
    <source>
        <dbReference type="Pfam" id="PF21036"/>
    </source>
</evidence>
<accession>A0A1H0ZVD4</accession>
<reference evidence="7 8" key="1">
    <citation type="submission" date="2016-10" db="EMBL/GenBank/DDBJ databases">
        <authorList>
            <person name="de Groot N.N."/>
        </authorList>
    </citation>
    <scope>NUCLEOTIDE SEQUENCE [LARGE SCALE GENOMIC DNA]</scope>
    <source>
        <strain evidence="7 8">DSM 43794</strain>
    </source>
</reference>
<evidence type="ECO:0000256" key="2">
    <source>
        <dbReference type="ARBA" id="ARBA00022676"/>
    </source>
</evidence>
<comment type="similarity">
    <text evidence="1">Belongs to the glycosyltransferase 28 family.</text>
</comment>
<dbReference type="InterPro" id="IPR002213">
    <property type="entry name" value="UDP_glucos_trans"/>
</dbReference>
<gene>
    <name evidence="7" type="ORF">SAMN04489764_0149</name>
</gene>
<dbReference type="InterPro" id="IPR050426">
    <property type="entry name" value="Glycosyltransferase_28"/>
</dbReference>
<keyword evidence="3 7" id="KW-0808">Transferase</keyword>
<dbReference type="Gene3D" id="3.40.50.2000">
    <property type="entry name" value="Glycogen Phosphorylase B"/>
    <property type="match status" value="2"/>
</dbReference>
<dbReference type="Proteomes" id="UP000217103">
    <property type="component" value="Unassembled WGS sequence"/>
</dbReference>
<keyword evidence="2" id="KW-0328">Glycosyltransferase</keyword>
<keyword evidence="8" id="KW-1185">Reference proteome</keyword>
<sequence length="436" mass="46983">MRILMVTVPYRAHLYGMAPLAWALRTAGHEVCVAGPPDIADDIAQIGLSGVSIGEPVSLRGKMAEVPLEAPMKLDGTAPADVGPCDPRGRREGRSVQSDYGWGDPYIELEDVIAGVSAVFFSPSAFDDLVDFARLWRPELVITDTSGFPGGVAAQVVGAAHARLTLSVDRMAQLRSACRDRLDSVGDPARTWLAPILERHGSEFDETVVLGHWTICATPPWIWQPQGPHYVPMRNVPFNGPAKTPRWVYERPERRRVCISQGISHRDATISGGSSSHDLLGAVADLDVEVIATLNAEQIGSAKLPDNVRAIDFVPFTELLPTCAAIIHEGGAGTCASALEHGVPQVIVPGDFKTEKWWAPVVIADGLESRGAGVYACNAGALTADVLRDSLKRVLEDPSYARNAAQLRTEVRAMPSPNEIVPTLEKLTAEYRGSRP</sequence>
<feature type="region of interest" description="Disordered" evidence="4">
    <location>
        <begin position="74"/>
        <end position="97"/>
    </location>
</feature>
<evidence type="ECO:0000313" key="8">
    <source>
        <dbReference type="Proteomes" id="UP000217103"/>
    </source>
</evidence>
<feature type="domain" description="Erythromycin biosynthesis protein CIII-like C-terminal" evidence="5">
    <location>
        <begin position="279"/>
        <end position="427"/>
    </location>
</feature>
<dbReference type="GO" id="GO:0017000">
    <property type="term" value="P:antibiotic biosynthetic process"/>
    <property type="evidence" value="ECO:0007669"/>
    <property type="project" value="UniProtKB-ARBA"/>
</dbReference>
<dbReference type="GO" id="GO:0016758">
    <property type="term" value="F:hexosyltransferase activity"/>
    <property type="evidence" value="ECO:0007669"/>
    <property type="project" value="UniProtKB-ARBA"/>
</dbReference>
<proteinExistence type="inferred from homology"/>
<dbReference type="InterPro" id="IPR048284">
    <property type="entry name" value="EryCIII-like_N"/>
</dbReference>
<organism evidence="7 8">
    <name type="scientific">Thermostaphylospora chromogena</name>
    <dbReference type="NCBI Taxonomy" id="35622"/>
    <lineage>
        <taxon>Bacteria</taxon>
        <taxon>Bacillati</taxon>
        <taxon>Actinomycetota</taxon>
        <taxon>Actinomycetes</taxon>
        <taxon>Streptosporangiales</taxon>
        <taxon>Thermomonosporaceae</taxon>
        <taxon>Thermostaphylospora</taxon>
    </lineage>
</organism>
<dbReference type="SUPFAM" id="SSF53756">
    <property type="entry name" value="UDP-Glycosyltransferase/glycogen phosphorylase"/>
    <property type="match status" value="1"/>
</dbReference>
<evidence type="ECO:0000256" key="1">
    <source>
        <dbReference type="ARBA" id="ARBA00006962"/>
    </source>
</evidence>
<dbReference type="PANTHER" id="PTHR48050:SF13">
    <property type="entry name" value="STEROL 3-BETA-GLUCOSYLTRANSFERASE UGT80A2"/>
    <property type="match status" value="1"/>
</dbReference>
<dbReference type="AlphaFoldDB" id="A0A1H0ZVD4"/>
<dbReference type="STRING" id="35622.SAMN04489764_0149"/>
<protein>
    <submittedName>
        <fullName evidence="7">Glycosyltransferase, activator-dependent family</fullName>
    </submittedName>
</protein>
<dbReference type="InterPro" id="IPR010610">
    <property type="entry name" value="EryCIII-like_C"/>
</dbReference>
<dbReference type="EMBL" id="FNKK01000002">
    <property type="protein sequence ID" value="SDQ31006.1"/>
    <property type="molecule type" value="Genomic_DNA"/>
</dbReference>
<dbReference type="CDD" id="cd03784">
    <property type="entry name" value="GT1_Gtf-like"/>
    <property type="match status" value="1"/>
</dbReference>
<dbReference type="GO" id="GO:0008194">
    <property type="term" value="F:UDP-glycosyltransferase activity"/>
    <property type="evidence" value="ECO:0007669"/>
    <property type="project" value="InterPro"/>
</dbReference>
<evidence type="ECO:0000259" key="5">
    <source>
        <dbReference type="Pfam" id="PF06722"/>
    </source>
</evidence>
<evidence type="ECO:0000256" key="4">
    <source>
        <dbReference type="SAM" id="MobiDB-lite"/>
    </source>
</evidence>
<evidence type="ECO:0000313" key="7">
    <source>
        <dbReference type="EMBL" id="SDQ31006.1"/>
    </source>
</evidence>